<feature type="signal peptide" evidence="1">
    <location>
        <begin position="1"/>
        <end position="19"/>
    </location>
</feature>
<dbReference type="AlphaFoldDB" id="A0A1W1Y8Q6"/>
<evidence type="ECO:0000313" key="2">
    <source>
        <dbReference type="EMBL" id="SMC32118.1"/>
    </source>
</evidence>
<keyword evidence="3" id="KW-1185">Reference proteome</keyword>
<proteinExistence type="predicted"/>
<evidence type="ECO:0000256" key="1">
    <source>
        <dbReference type="SAM" id="SignalP"/>
    </source>
</evidence>
<dbReference type="RefSeq" id="WP_084059351.1">
    <property type="nucleotide sequence ID" value="NZ_FWXO01000001.1"/>
</dbReference>
<gene>
    <name evidence="2" type="ORF">SAMN05660703_0104</name>
</gene>
<protein>
    <recommendedName>
        <fullName evidence="4">Peptidase E</fullName>
    </recommendedName>
</protein>
<evidence type="ECO:0000313" key="3">
    <source>
        <dbReference type="Proteomes" id="UP000192360"/>
    </source>
</evidence>
<dbReference type="InterPro" id="IPR046525">
    <property type="entry name" value="DUF6702"/>
</dbReference>
<name>A0A1W1Y8Q6_9FLAO</name>
<accession>A0A1W1Y8Q6</accession>
<dbReference type="EMBL" id="FWXO01000001">
    <property type="protein sequence ID" value="SMC32118.1"/>
    <property type="molecule type" value="Genomic_DNA"/>
</dbReference>
<dbReference type="STRING" id="504486.SAMN05660703_0104"/>
<dbReference type="Proteomes" id="UP000192360">
    <property type="component" value="Unassembled WGS sequence"/>
</dbReference>
<dbReference type="Pfam" id="PF20420">
    <property type="entry name" value="DUF6702"/>
    <property type="match status" value="1"/>
</dbReference>
<sequence length="169" mass="19725">MKVFKKFFLILLLPLLAFASVHKFYVTVTNIAYSDKDDAIQITSRIFIDDLEKTLKERYDIAPKMATDKELKDVDKYIEKYLKSKFIIEINNEQKEYTYLGKKYDNDVVVVYLEIPKVGFSKIKTISATNEVLTDMFEDQQNVVHFKLAGKKKSFVLTRSNNKGMLNLE</sequence>
<organism evidence="2 3">
    <name type="scientific">Cellulophaga tyrosinoxydans</name>
    <dbReference type="NCBI Taxonomy" id="504486"/>
    <lineage>
        <taxon>Bacteria</taxon>
        <taxon>Pseudomonadati</taxon>
        <taxon>Bacteroidota</taxon>
        <taxon>Flavobacteriia</taxon>
        <taxon>Flavobacteriales</taxon>
        <taxon>Flavobacteriaceae</taxon>
        <taxon>Cellulophaga</taxon>
    </lineage>
</organism>
<evidence type="ECO:0008006" key="4">
    <source>
        <dbReference type="Google" id="ProtNLM"/>
    </source>
</evidence>
<feature type="chain" id="PRO_5012280585" description="Peptidase E" evidence="1">
    <location>
        <begin position="20"/>
        <end position="169"/>
    </location>
</feature>
<reference evidence="2 3" key="1">
    <citation type="submission" date="2017-04" db="EMBL/GenBank/DDBJ databases">
        <authorList>
            <person name="Afonso C.L."/>
            <person name="Miller P.J."/>
            <person name="Scott M.A."/>
            <person name="Spackman E."/>
            <person name="Goraichik I."/>
            <person name="Dimitrov K.M."/>
            <person name="Suarez D.L."/>
            <person name="Swayne D.E."/>
        </authorList>
    </citation>
    <scope>NUCLEOTIDE SEQUENCE [LARGE SCALE GENOMIC DNA]</scope>
    <source>
        <strain evidence="2 3">DSM 21164</strain>
    </source>
</reference>
<keyword evidence="1" id="KW-0732">Signal</keyword>
<dbReference type="OrthoDB" id="5735516at2"/>